<dbReference type="GO" id="GO:0009253">
    <property type="term" value="P:peptidoglycan catabolic process"/>
    <property type="evidence" value="ECO:0007669"/>
    <property type="project" value="TreeGrafter"/>
</dbReference>
<evidence type="ECO:0000256" key="5">
    <source>
        <dbReference type="ARBA" id="ARBA00023237"/>
    </source>
</evidence>
<evidence type="ECO:0000256" key="7">
    <source>
        <dbReference type="ARBA" id="ARBA00023316"/>
    </source>
</evidence>
<dbReference type="CDD" id="cd01009">
    <property type="entry name" value="PBP2_YfhD_N"/>
    <property type="match status" value="1"/>
</dbReference>
<comment type="similarity">
    <text evidence="8">In the C-terminal section; belongs to the transglycosylase Slt family.</text>
</comment>
<keyword evidence="4 8" id="KW-0472">Membrane</keyword>
<dbReference type="EMBL" id="JACI01000002">
    <property type="protein sequence ID" value="OAQ14307.1"/>
    <property type="molecule type" value="Genomic_DNA"/>
</dbReference>
<evidence type="ECO:0000256" key="6">
    <source>
        <dbReference type="ARBA" id="ARBA00023239"/>
    </source>
</evidence>
<evidence type="ECO:0000256" key="8">
    <source>
        <dbReference type="HAMAP-Rule" id="MF_02016"/>
    </source>
</evidence>
<keyword evidence="5 8" id="KW-0998">Cell outer membrane</keyword>
<dbReference type="InterPro" id="IPR000189">
    <property type="entry name" value="Transglyc_AS"/>
</dbReference>
<dbReference type="EC" id="4.2.2.n1" evidence="8"/>
<comment type="function">
    <text evidence="8">Murein-degrading enzyme that degrades murein glycan strands and insoluble, high-molecular weight murein sacculi, with the concomitant formation of a 1,6-anhydromuramoyl product. Lytic transglycosylases (LTs) play an integral role in the metabolism of the peptidoglycan (PG) sacculus. Their lytic action creates space within the PG sacculus to allow for its expansion as well as for the insertion of various structures such as secretion systems and flagella.</text>
</comment>
<dbReference type="InterPro" id="IPR023703">
    <property type="entry name" value="MltF"/>
</dbReference>
<keyword evidence="6 8" id="KW-0456">Lyase</keyword>
<proteinExistence type="inferred from homology"/>
<dbReference type="AlphaFoldDB" id="A0A179CXL5"/>
<name>A0A179CXL5_BIBTR</name>
<dbReference type="Pfam" id="PF00497">
    <property type="entry name" value="SBP_bac_3"/>
    <property type="match status" value="1"/>
</dbReference>
<dbReference type="NCBIfam" id="NF008112">
    <property type="entry name" value="PRK10859.1"/>
    <property type="match status" value="1"/>
</dbReference>
<dbReference type="RefSeq" id="WP_064318713.1">
    <property type="nucleotide sequence ID" value="NZ_JACI01000002.1"/>
</dbReference>
<dbReference type="PROSITE" id="PS00922">
    <property type="entry name" value="TRANSGLYCOSYLASE"/>
    <property type="match status" value="1"/>
</dbReference>
<keyword evidence="3 8" id="KW-0732">Signal</keyword>
<dbReference type="PANTHER" id="PTHR35936:SF32">
    <property type="entry name" value="MEMBRANE-BOUND LYTIC MUREIN TRANSGLYCOSYLASE F"/>
    <property type="match status" value="1"/>
</dbReference>
<dbReference type="Proteomes" id="UP000078358">
    <property type="component" value="Unassembled WGS sequence"/>
</dbReference>
<dbReference type="GO" id="GO:0071555">
    <property type="term" value="P:cell wall organization"/>
    <property type="evidence" value="ECO:0007669"/>
    <property type="project" value="UniProtKB-KW"/>
</dbReference>
<evidence type="ECO:0000313" key="10">
    <source>
        <dbReference type="EMBL" id="OAQ14307.1"/>
    </source>
</evidence>
<dbReference type="PANTHER" id="PTHR35936">
    <property type="entry name" value="MEMBRANE-BOUND LYTIC MUREIN TRANSGLYCOSYLASE F"/>
    <property type="match status" value="1"/>
</dbReference>
<dbReference type="SUPFAM" id="SSF53955">
    <property type="entry name" value="Lysozyme-like"/>
    <property type="match status" value="1"/>
</dbReference>
<comment type="similarity">
    <text evidence="8">In the N-terminal section; belongs to the bacterial solute-binding protein 3 family.</text>
</comment>
<comment type="catalytic activity">
    <reaction evidence="8">
        <text>Exolytic cleavage of the (1-&gt;4)-beta-glycosidic linkage between N-acetylmuramic acid (MurNAc) and N-acetylglucosamine (GlcNAc) residues in peptidoglycan, from either the reducing or the non-reducing ends of the peptidoglycan chains, with concomitant formation of a 1,6-anhydrobond in the MurNAc residue.</text>
        <dbReference type="EC" id="4.2.2.n1"/>
    </reaction>
</comment>
<dbReference type="PATRIC" id="fig|1261658.3.peg.1596"/>
<dbReference type="GO" id="GO:0008933">
    <property type="term" value="F:peptidoglycan lytic transglycosylase activity"/>
    <property type="evidence" value="ECO:0007669"/>
    <property type="project" value="UniProtKB-UniRule"/>
</dbReference>
<dbReference type="GO" id="GO:0016998">
    <property type="term" value="P:cell wall macromolecule catabolic process"/>
    <property type="evidence" value="ECO:0007669"/>
    <property type="project" value="UniProtKB-UniRule"/>
</dbReference>
<dbReference type="InterPro" id="IPR008258">
    <property type="entry name" value="Transglycosylase_SLT_dom_1"/>
</dbReference>
<sequence>MKGLAIRLAAGLALLLWAWDMVFPWQRTMQAEENRYRQIQQRQVVRLGMINHPISYFVAAEGTSGIEYELAKAFADFIGVQLEIKPFENSAQLFHALDSNQIDIAAAGLPFQTELAAHYQIGAGYYSTSWQVVYKKGTQRPYSLDDLKEELVIPAGSSVLPILQSLAERQPNLKWRISDQFTQEELLFQVADGTIPYTVAVSVDVSAAQHIKPNIAIGFDLTDEKPVVWYLQNSVYSELQATVLEFMNQANESGLISRIEEKYFSHLSRFDYVDSQSYLRAIEKILPKYQSLFEKYRGDLEWQMLAAIAYQESHWDPNATSPTGVRGMMMLTKDTADRMHVSNRTDAEQSIRGGSEYLHLLMNQLPQTIKSEDRIWFGLAAYNMGNGHLLDLRRLTKQLGGDPDEWLDVKKNLPLLAEKRYYSKLKYGYARGFEALQYVENIRRYYNSIINHQRIEQELNARLSAEQTHNEQTTTTNIPVLLEGEHHVEETQTETKSQAIEKQ</sequence>
<protein>
    <recommendedName>
        <fullName evidence="8">Membrane-bound lytic murein transglycosylase F</fullName>
        <ecNumber evidence="8">4.2.2.n1</ecNumber>
    </recommendedName>
    <alternativeName>
        <fullName evidence="8">Murein lyase F</fullName>
    </alternativeName>
</protein>
<feature type="domain" description="Solute-binding protein family 3/N-terminal" evidence="9">
    <location>
        <begin position="44"/>
        <end position="267"/>
    </location>
</feature>
<dbReference type="HAMAP" id="MF_02016">
    <property type="entry name" value="MltF"/>
    <property type="match status" value="1"/>
</dbReference>
<comment type="domain">
    <text evidence="8">The N-terminal domain does not have lytic activity and probably modulates enzymatic activity. The C-terminal domain is the catalytic active domain.</text>
</comment>
<keyword evidence="7 8" id="KW-0961">Cell wall biogenesis/degradation</keyword>
<comment type="similarity">
    <text evidence="1">Belongs to the transglycosylase Slt family.</text>
</comment>
<feature type="active site" evidence="8">
    <location>
        <position position="312"/>
    </location>
</feature>
<dbReference type="FunFam" id="1.10.530.10:FF:000003">
    <property type="entry name" value="Membrane-bound lytic murein transglycosylase F"/>
    <property type="match status" value="1"/>
</dbReference>
<dbReference type="CDD" id="cd13403">
    <property type="entry name" value="MLTF-like"/>
    <property type="match status" value="1"/>
</dbReference>
<comment type="similarity">
    <text evidence="2">Belongs to the bacterial solute-binding protein 3 family.</text>
</comment>
<comment type="subcellular location">
    <subcellularLocation>
        <location evidence="8">Cell outer membrane</location>
        <topology evidence="8">Peripheral membrane protein</topology>
    </subcellularLocation>
    <text evidence="8">Attached to the inner leaflet of the outer membrane.</text>
</comment>
<dbReference type="InterPro" id="IPR023346">
    <property type="entry name" value="Lysozyme-like_dom_sf"/>
</dbReference>
<accession>A0A179CXL5</accession>
<dbReference type="Gene3D" id="1.10.530.10">
    <property type="match status" value="1"/>
</dbReference>
<feature type="region of interest" description="LT domain" evidence="8">
    <location>
        <begin position="268"/>
        <end position="503"/>
    </location>
</feature>
<dbReference type="Pfam" id="PF01464">
    <property type="entry name" value="SLT"/>
    <property type="match status" value="1"/>
</dbReference>
<dbReference type="SMART" id="SM00062">
    <property type="entry name" value="PBPb"/>
    <property type="match status" value="1"/>
</dbReference>
<dbReference type="Gene3D" id="3.40.190.10">
    <property type="entry name" value="Periplasmic binding protein-like II"/>
    <property type="match status" value="2"/>
</dbReference>
<comment type="caution">
    <text evidence="10">The sequence shown here is derived from an EMBL/GenBank/DDBJ whole genome shotgun (WGS) entry which is preliminary data.</text>
</comment>
<evidence type="ECO:0000256" key="2">
    <source>
        <dbReference type="ARBA" id="ARBA00010333"/>
    </source>
</evidence>
<evidence type="ECO:0000259" key="9">
    <source>
        <dbReference type="SMART" id="SM00062"/>
    </source>
</evidence>
<evidence type="ECO:0000256" key="1">
    <source>
        <dbReference type="ARBA" id="ARBA00007734"/>
    </source>
</evidence>
<dbReference type="GO" id="GO:0009279">
    <property type="term" value="C:cell outer membrane"/>
    <property type="evidence" value="ECO:0007669"/>
    <property type="project" value="UniProtKB-SubCell"/>
</dbReference>
<gene>
    <name evidence="8" type="primary">mltF</name>
    <name evidence="10" type="ORF">F480_07980</name>
</gene>
<comment type="caution">
    <text evidence="8">Lacks conserved residue(s) required for the propagation of feature annotation.</text>
</comment>
<evidence type="ECO:0000313" key="11">
    <source>
        <dbReference type="Proteomes" id="UP000078358"/>
    </source>
</evidence>
<dbReference type="SUPFAM" id="SSF53850">
    <property type="entry name" value="Periplasmic binding protein-like II"/>
    <property type="match status" value="1"/>
</dbReference>
<dbReference type="InterPro" id="IPR001638">
    <property type="entry name" value="Solute-binding_3/MltF_N"/>
</dbReference>
<organism evidence="10 11">
    <name type="scientific">Bibersteinia trehalosi Y31</name>
    <dbReference type="NCBI Taxonomy" id="1261658"/>
    <lineage>
        <taxon>Bacteria</taxon>
        <taxon>Pseudomonadati</taxon>
        <taxon>Pseudomonadota</taxon>
        <taxon>Gammaproteobacteria</taxon>
        <taxon>Pasteurellales</taxon>
        <taxon>Pasteurellaceae</taxon>
        <taxon>Bibersteinia</taxon>
    </lineage>
</organism>
<evidence type="ECO:0000256" key="4">
    <source>
        <dbReference type="ARBA" id="ARBA00023136"/>
    </source>
</evidence>
<evidence type="ECO:0000256" key="3">
    <source>
        <dbReference type="ARBA" id="ARBA00022729"/>
    </source>
</evidence>
<reference evidence="10 11" key="1">
    <citation type="submission" date="2014-01" db="EMBL/GenBank/DDBJ databases">
        <authorList>
            <person name="Zuccon D."/>
        </authorList>
    </citation>
    <scope>NUCLEOTIDE SEQUENCE [LARGE SCALE GENOMIC DNA]</scope>
    <source>
        <strain evidence="10 11">Y31</strain>
    </source>
</reference>